<dbReference type="InterPro" id="IPR036388">
    <property type="entry name" value="WH-like_DNA-bd_sf"/>
</dbReference>
<dbReference type="AlphaFoldDB" id="A0A923SPV0"/>
<keyword evidence="1" id="KW-0805">Transcription regulation</keyword>
<feature type="domain" description="HTH marR-type" evidence="4">
    <location>
        <begin position="14"/>
        <end position="144"/>
    </location>
</feature>
<reference evidence="5" key="1">
    <citation type="submission" date="2020-08" db="EMBL/GenBank/DDBJ databases">
        <title>Genome public.</title>
        <authorList>
            <person name="Liu C."/>
            <person name="Sun Q."/>
        </authorList>
    </citation>
    <scope>NUCLEOTIDE SEQUENCE</scope>
    <source>
        <strain evidence="5">BX12</strain>
    </source>
</reference>
<dbReference type="InterPro" id="IPR023187">
    <property type="entry name" value="Tscrpt_reg_MarR-type_CS"/>
</dbReference>
<proteinExistence type="predicted"/>
<dbReference type="EMBL" id="JACRYT010000002">
    <property type="protein sequence ID" value="MBC6678957.1"/>
    <property type="molecule type" value="Genomic_DNA"/>
</dbReference>
<sequence>MKTEQTKRMDANVDSRLFNDIMSVQILFHKMLFHRLKPSGLTAGQPKILEFLAARGEAVQREIASASDIGAPTAARILSKMEASGLIQRAHREGNRRSVVVELTSKGQEQSRLVRETFARCESIAIRGLEDRDRILSLLGKVEENLRTPDGEDVEEERGSEATKKFPFQKSLHYRLMICQTLLRKRLYEELADTKLTTGQPKVLEFLAGREGCQQKEIAQACLIEPATVTSLLLHMEQAGLVVRREENGNRRSLFVYLTDEGRAMAARSKEGVQRVINGAFAGIEDRQEEAAADLRQMYENLKERAER</sequence>
<dbReference type="GO" id="GO:0003700">
    <property type="term" value="F:DNA-binding transcription factor activity"/>
    <property type="evidence" value="ECO:0007669"/>
    <property type="project" value="InterPro"/>
</dbReference>
<evidence type="ECO:0000259" key="4">
    <source>
        <dbReference type="PROSITE" id="PS50995"/>
    </source>
</evidence>
<dbReference type="SMART" id="SM00347">
    <property type="entry name" value="HTH_MARR"/>
    <property type="match status" value="2"/>
</dbReference>
<evidence type="ECO:0000256" key="3">
    <source>
        <dbReference type="ARBA" id="ARBA00023163"/>
    </source>
</evidence>
<dbReference type="Gene3D" id="1.10.10.10">
    <property type="entry name" value="Winged helix-like DNA-binding domain superfamily/Winged helix DNA-binding domain"/>
    <property type="match status" value="2"/>
</dbReference>
<dbReference type="InterPro" id="IPR000835">
    <property type="entry name" value="HTH_MarR-typ"/>
</dbReference>
<name>A0A923SPV0_9FIRM</name>
<dbReference type="RefSeq" id="WP_187302082.1">
    <property type="nucleotide sequence ID" value="NZ_CBCTQH010000011.1"/>
</dbReference>
<dbReference type="PANTHER" id="PTHR42756:SF1">
    <property type="entry name" value="TRANSCRIPTIONAL REPRESSOR OF EMRAB OPERON"/>
    <property type="match status" value="1"/>
</dbReference>
<dbReference type="PROSITE" id="PS01117">
    <property type="entry name" value="HTH_MARR_1"/>
    <property type="match status" value="2"/>
</dbReference>
<dbReference type="GO" id="GO:0003677">
    <property type="term" value="F:DNA binding"/>
    <property type="evidence" value="ECO:0007669"/>
    <property type="project" value="UniProtKB-KW"/>
</dbReference>
<dbReference type="Pfam" id="PF12802">
    <property type="entry name" value="MarR_2"/>
    <property type="match status" value="1"/>
</dbReference>
<evidence type="ECO:0000256" key="1">
    <source>
        <dbReference type="ARBA" id="ARBA00023015"/>
    </source>
</evidence>
<feature type="domain" description="HTH marR-type" evidence="4">
    <location>
        <begin position="169"/>
        <end position="304"/>
    </location>
</feature>
<dbReference type="InterPro" id="IPR036390">
    <property type="entry name" value="WH_DNA-bd_sf"/>
</dbReference>
<gene>
    <name evidence="5" type="ORF">H9L42_03840</name>
</gene>
<evidence type="ECO:0000256" key="2">
    <source>
        <dbReference type="ARBA" id="ARBA00023125"/>
    </source>
</evidence>
<dbReference type="SUPFAM" id="SSF46785">
    <property type="entry name" value="Winged helix' DNA-binding domain"/>
    <property type="match status" value="2"/>
</dbReference>
<evidence type="ECO:0000313" key="5">
    <source>
        <dbReference type="EMBL" id="MBC6678957.1"/>
    </source>
</evidence>
<accession>A0A923SPV0</accession>
<dbReference type="Pfam" id="PF01047">
    <property type="entry name" value="MarR"/>
    <property type="match status" value="1"/>
</dbReference>
<evidence type="ECO:0000313" key="6">
    <source>
        <dbReference type="Proteomes" id="UP000602647"/>
    </source>
</evidence>
<organism evidence="5 6">
    <name type="scientific">Zhenpiania hominis</name>
    <dbReference type="NCBI Taxonomy" id="2763644"/>
    <lineage>
        <taxon>Bacteria</taxon>
        <taxon>Bacillati</taxon>
        <taxon>Bacillota</taxon>
        <taxon>Clostridia</taxon>
        <taxon>Peptostreptococcales</taxon>
        <taxon>Anaerovoracaceae</taxon>
        <taxon>Zhenpiania</taxon>
    </lineage>
</organism>
<keyword evidence="6" id="KW-1185">Reference proteome</keyword>
<dbReference type="PANTHER" id="PTHR42756">
    <property type="entry name" value="TRANSCRIPTIONAL REGULATOR, MARR"/>
    <property type="match status" value="1"/>
</dbReference>
<protein>
    <submittedName>
        <fullName evidence="5">MarR family transcriptional regulator</fullName>
    </submittedName>
</protein>
<dbReference type="Proteomes" id="UP000602647">
    <property type="component" value="Unassembled WGS sequence"/>
</dbReference>
<keyword evidence="2" id="KW-0238">DNA-binding</keyword>
<comment type="caution">
    <text evidence="5">The sequence shown here is derived from an EMBL/GenBank/DDBJ whole genome shotgun (WGS) entry which is preliminary data.</text>
</comment>
<dbReference type="PROSITE" id="PS50995">
    <property type="entry name" value="HTH_MARR_2"/>
    <property type="match status" value="2"/>
</dbReference>
<keyword evidence="3" id="KW-0804">Transcription</keyword>